<evidence type="ECO:0000256" key="8">
    <source>
        <dbReference type="RuleBase" id="RU004016"/>
    </source>
</evidence>
<evidence type="ECO:0000256" key="6">
    <source>
        <dbReference type="ARBA" id="ARBA00023316"/>
    </source>
</evidence>
<evidence type="ECO:0000256" key="9">
    <source>
        <dbReference type="SAM" id="Phobius"/>
    </source>
</evidence>
<evidence type="ECO:0000256" key="1">
    <source>
        <dbReference type="ARBA" id="ARBA00007164"/>
    </source>
</evidence>
<keyword evidence="6" id="KW-0961">Cell wall biogenesis/degradation</keyword>
<accession>A0A1Y3MJN0</accession>
<feature type="active site" evidence="7">
    <location>
        <position position="122"/>
    </location>
</feature>
<keyword evidence="11" id="KW-0121">Carboxypeptidase</keyword>
<evidence type="ECO:0000313" key="11">
    <source>
        <dbReference type="EMBL" id="OUM50236.1"/>
    </source>
</evidence>
<keyword evidence="2" id="KW-0732">Signal</keyword>
<keyword evidence="5" id="KW-0573">Peptidoglycan synthesis</keyword>
<dbReference type="Gene3D" id="3.40.710.10">
    <property type="entry name" value="DD-peptidase/beta-lactamase superfamily"/>
    <property type="match status" value="1"/>
</dbReference>
<evidence type="ECO:0000256" key="4">
    <source>
        <dbReference type="ARBA" id="ARBA00022960"/>
    </source>
</evidence>
<evidence type="ECO:0000256" key="7">
    <source>
        <dbReference type="PIRSR" id="PIRSR618044-1"/>
    </source>
</evidence>
<keyword evidence="9" id="KW-0812">Transmembrane</keyword>
<dbReference type="PANTHER" id="PTHR21581:SF11">
    <property type="entry name" value="D-ALANYL-D-ALANINE CARBOXYPEPTIDASE DACA"/>
    <property type="match status" value="1"/>
</dbReference>
<dbReference type="Proteomes" id="UP000195321">
    <property type="component" value="Unassembled WGS sequence"/>
</dbReference>
<gene>
    <name evidence="11" type="ORF">BW425_03915</name>
</gene>
<dbReference type="GO" id="GO:0009002">
    <property type="term" value="F:serine-type D-Ala-D-Ala carboxypeptidase activity"/>
    <property type="evidence" value="ECO:0007669"/>
    <property type="project" value="InterPro"/>
</dbReference>
<keyword evidence="11" id="KW-0645">Protease</keyword>
<dbReference type="GO" id="GO:0009252">
    <property type="term" value="P:peptidoglycan biosynthetic process"/>
    <property type="evidence" value="ECO:0007669"/>
    <property type="project" value="UniProtKB-KW"/>
</dbReference>
<name>A0A1Y3MJN0_9BACI</name>
<keyword evidence="9" id="KW-0472">Membrane</keyword>
<feature type="transmembrane region" description="Helical" evidence="9">
    <location>
        <begin position="7"/>
        <end position="28"/>
    </location>
</feature>
<dbReference type="PRINTS" id="PR00725">
    <property type="entry name" value="DADACBPTASE1"/>
</dbReference>
<organism evidence="11 12">
    <name type="scientific">Bacillus pseudomycoides</name>
    <dbReference type="NCBI Taxonomy" id="64104"/>
    <lineage>
        <taxon>Bacteria</taxon>
        <taxon>Bacillati</taxon>
        <taxon>Bacillota</taxon>
        <taxon>Bacilli</taxon>
        <taxon>Bacillales</taxon>
        <taxon>Bacillaceae</taxon>
        <taxon>Bacillus</taxon>
        <taxon>Bacillus cereus group</taxon>
    </lineage>
</organism>
<keyword evidence="4" id="KW-0133">Cell shape</keyword>
<proteinExistence type="inferred from homology"/>
<keyword evidence="3" id="KW-0378">Hydrolase</keyword>
<dbReference type="GO" id="GO:0006508">
    <property type="term" value="P:proteolysis"/>
    <property type="evidence" value="ECO:0007669"/>
    <property type="project" value="InterPro"/>
</dbReference>
<dbReference type="AlphaFoldDB" id="A0A1Y3MJN0"/>
<dbReference type="GO" id="GO:0071555">
    <property type="term" value="P:cell wall organization"/>
    <property type="evidence" value="ECO:0007669"/>
    <property type="project" value="UniProtKB-KW"/>
</dbReference>
<feature type="domain" description="Peptidase S11 D-alanyl-D-alanine carboxypeptidase A N-terminal" evidence="10">
    <location>
        <begin position="29"/>
        <end position="265"/>
    </location>
</feature>
<dbReference type="InterPro" id="IPR018044">
    <property type="entry name" value="Peptidase_S11"/>
</dbReference>
<dbReference type="PANTHER" id="PTHR21581">
    <property type="entry name" value="D-ALANYL-D-ALANINE CARBOXYPEPTIDASE"/>
    <property type="match status" value="1"/>
</dbReference>
<evidence type="ECO:0000313" key="12">
    <source>
        <dbReference type="Proteomes" id="UP000195321"/>
    </source>
</evidence>
<feature type="active site" description="Acyl-ester intermediate" evidence="7">
    <location>
        <position position="62"/>
    </location>
</feature>
<feature type="transmembrane region" description="Helical" evidence="9">
    <location>
        <begin position="309"/>
        <end position="328"/>
    </location>
</feature>
<dbReference type="InterPro" id="IPR001967">
    <property type="entry name" value="Peptidase_S11_N"/>
</dbReference>
<keyword evidence="9" id="KW-1133">Transmembrane helix</keyword>
<dbReference type="EMBL" id="MWPX01000002">
    <property type="protein sequence ID" value="OUM50236.1"/>
    <property type="molecule type" value="Genomic_DNA"/>
</dbReference>
<evidence type="ECO:0000256" key="5">
    <source>
        <dbReference type="ARBA" id="ARBA00022984"/>
    </source>
</evidence>
<dbReference type="SUPFAM" id="SSF56601">
    <property type="entry name" value="beta-lactamase/transpeptidase-like"/>
    <property type="match status" value="1"/>
</dbReference>
<dbReference type="InterPro" id="IPR012338">
    <property type="entry name" value="Beta-lactam/transpept-like"/>
</dbReference>
<sequence>MQHFKNLMLLILSFLITAILVFYFYFYVNGPSIKATSAILIDATSEEIVYKKNEDTPFSSASLSKMMTEYIVLEQIQKGKIKWDDRVKISNSSIQMEGNNIDITFEDQITIRDLFHAMVLASDNSAAVFLAEHISKSEQDFTNLMNEKATQLGLSNKTYFANATGIMNKQKESKITALDASKLAQHLITDYPMILEITQLTSYQFTFKDIHVFNTNKMLYSLDSKIKFKGIDGLQTSFSNPAGYSFASTAKQGNKRFISIVMEANGENSAFIETKKLFTYGSDPTHLPSLQSIKDYVISWISLLQFENLFLQTIIIFVIISISLFVHIRKKDSEDF</sequence>
<dbReference type="GO" id="GO:0008360">
    <property type="term" value="P:regulation of cell shape"/>
    <property type="evidence" value="ECO:0007669"/>
    <property type="project" value="UniProtKB-KW"/>
</dbReference>
<evidence type="ECO:0000259" key="10">
    <source>
        <dbReference type="Pfam" id="PF00768"/>
    </source>
</evidence>
<protein>
    <submittedName>
        <fullName evidence="11">D-alanyl-D-alanine carboxypeptidase</fullName>
    </submittedName>
</protein>
<evidence type="ECO:0000256" key="3">
    <source>
        <dbReference type="ARBA" id="ARBA00022801"/>
    </source>
</evidence>
<feature type="active site" description="Proton acceptor" evidence="7">
    <location>
        <position position="65"/>
    </location>
</feature>
<comment type="caution">
    <text evidence="11">The sequence shown here is derived from an EMBL/GenBank/DDBJ whole genome shotgun (WGS) entry which is preliminary data.</text>
</comment>
<reference evidence="11 12" key="1">
    <citation type="submission" date="2017-02" db="EMBL/GenBank/DDBJ databases">
        <title>Bacillus pseudomycoides isolate FSL K6-0042.</title>
        <authorList>
            <person name="Kovac J."/>
        </authorList>
    </citation>
    <scope>NUCLEOTIDE SEQUENCE [LARGE SCALE GENOMIC DNA]</scope>
    <source>
        <strain evidence="11 12">FSL K6-0042</strain>
    </source>
</reference>
<dbReference type="Pfam" id="PF00768">
    <property type="entry name" value="Peptidase_S11"/>
    <property type="match status" value="1"/>
</dbReference>
<dbReference type="RefSeq" id="WP_088093705.1">
    <property type="nucleotide sequence ID" value="NZ_JBLOJB010000006.1"/>
</dbReference>
<evidence type="ECO:0000256" key="2">
    <source>
        <dbReference type="ARBA" id="ARBA00022729"/>
    </source>
</evidence>
<comment type="similarity">
    <text evidence="1 8">Belongs to the peptidase S11 family.</text>
</comment>